<dbReference type="EMBL" id="JAHYIQ010000033">
    <property type="protein sequence ID" value="KAK1119961.1"/>
    <property type="molecule type" value="Genomic_DNA"/>
</dbReference>
<keyword evidence="3" id="KW-1185">Reference proteome</keyword>
<name>A0AA40FJA3_9HYME</name>
<organism evidence="2 3">
    <name type="scientific">Melipona bicolor</name>
    <dbReference type="NCBI Taxonomy" id="60889"/>
    <lineage>
        <taxon>Eukaryota</taxon>
        <taxon>Metazoa</taxon>
        <taxon>Ecdysozoa</taxon>
        <taxon>Arthropoda</taxon>
        <taxon>Hexapoda</taxon>
        <taxon>Insecta</taxon>
        <taxon>Pterygota</taxon>
        <taxon>Neoptera</taxon>
        <taxon>Endopterygota</taxon>
        <taxon>Hymenoptera</taxon>
        <taxon>Apocrita</taxon>
        <taxon>Aculeata</taxon>
        <taxon>Apoidea</taxon>
        <taxon>Anthophila</taxon>
        <taxon>Apidae</taxon>
        <taxon>Melipona</taxon>
    </lineage>
</organism>
<evidence type="ECO:0000313" key="3">
    <source>
        <dbReference type="Proteomes" id="UP001177670"/>
    </source>
</evidence>
<protein>
    <submittedName>
        <fullName evidence="2">Uncharacterized protein</fullName>
    </submittedName>
</protein>
<feature type="region of interest" description="Disordered" evidence="1">
    <location>
        <begin position="1"/>
        <end position="35"/>
    </location>
</feature>
<dbReference type="Proteomes" id="UP001177670">
    <property type="component" value="Unassembled WGS sequence"/>
</dbReference>
<accession>A0AA40FJA3</accession>
<sequence>MTRQKTVDPRLELAVKDEERNGRSTTRRKKSLTSQFGAELKNTSVNSAGSIRQSCVKIRLR</sequence>
<comment type="caution">
    <text evidence="2">The sequence shown here is derived from an EMBL/GenBank/DDBJ whole genome shotgun (WGS) entry which is preliminary data.</text>
</comment>
<feature type="compositionally biased region" description="Basic and acidic residues" evidence="1">
    <location>
        <begin position="1"/>
        <end position="22"/>
    </location>
</feature>
<feature type="non-terminal residue" evidence="2">
    <location>
        <position position="61"/>
    </location>
</feature>
<reference evidence="2" key="1">
    <citation type="submission" date="2021-10" db="EMBL/GenBank/DDBJ databases">
        <title>Melipona bicolor Genome sequencing and assembly.</title>
        <authorList>
            <person name="Araujo N.S."/>
            <person name="Arias M.C."/>
        </authorList>
    </citation>
    <scope>NUCLEOTIDE SEQUENCE</scope>
    <source>
        <strain evidence="2">USP_2M_L1-L4_2017</strain>
        <tissue evidence="2">Whole body</tissue>
    </source>
</reference>
<dbReference type="AlphaFoldDB" id="A0AA40FJA3"/>
<evidence type="ECO:0000256" key="1">
    <source>
        <dbReference type="SAM" id="MobiDB-lite"/>
    </source>
</evidence>
<gene>
    <name evidence="2" type="ORF">K0M31_012690</name>
</gene>
<evidence type="ECO:0000313" key="2">
    <source>
        <dbReference type="EMBL" id="KAK1119961.1"/>
    </source>
</evidence>
<proteinExistence type="predicted"/>